<feature type="transmembrane region" description="Helical" evidence="1">
    <location>
        <begin position="38"/>
        <end position="60"/>
    </location>
</feature>
<feature type="transmembrane region" description="Helical" evidence="1">
    <location>
        <begin position="80"/>
        <end position="105"/>
    </location>
</feature>
<keyword evidence="1" id="KW-1133">Transmembrane helix</keyword>
<name>A0A4R6UAE6_9ACTN</name>
<keyword evidence="1" id="KW-0812">Transmembrane</keyword>
<protein>
    <submittedName>
        <fullName evidence="2">Uncharacterized protein</fullName>
    </submittedName>
</protein>
<keyword evidence="1" id="KW-0472">Membrane</keyword>
<evidence type="ECO:0000313" key="2">
    <source>
        <dbReference type="EMBL" id="TDQ43600.1"/>
    </source>
</evidence>
<feature type="transmembrane region" description="Helical" evidence="1">
    <location>
        <begin position="12"/>
        <end position="31"/>
    </location>
</feature>
<dbReference type="EMBL" id="SNYN01000041">
    <property type="protein sequence ID" value="TDQ43600.1"/>
    <property type="molecule type" value="Genomic_DNA"/>
</dbReference>
<organism evidence="2 3">
    <name type="scientific">Actinorugispora endophytica</name>
    <dbReference type="NCBI Taxonomy" id="1605990"/>
    <lineage>
        <taxon>Bacteria</taxon>
        <taxon>Bacillati</taxon>
        <taxon>Actinomycetota</taxon>
        <taxon>Actinomycetes</taxon>
        <taxon>Streptosporangiales</taxon>
        <taxon>Nocardiopsidaceae</taxon>
        <taxon>Actinorugispora</taxon>
    </lineage>
</organism>
<keyword evidence="3" id="KW-1185">Reference proteome</keyword>
<proteinExistence type="predicted"/>
<dbReference type="RefSeq" id="WP_133743739.1">
    <property type="nucleotide sequence ID" value="NZ_SNYN01000041.1"/>
</dbReference>
<accession>A0A4R6UAE6</accession>
<gene>
    <name evidence="2" type="ORF">EV190_14114</name>
</gene>
<comment type="caution">
    <text evidence="2">The sequence shown here is derived from an EMBL/GenBank/DDBJ whole genome shotgun (WGS) entry which is preliminary data.</text>
</comment>
<reference evidence="2 3" key="1">
    <citation type="submission" date="2019-03" db="EMBL/GenBank/DDBJ databases">
        <title>Genomic Encyclopedia of Type Strains, Phase IV (KMG-IV): sequencing the most valuable type-strain genomes for metagenomic binning, comparative biology and taxonomic classification.</title>
        <authorList>
            <person name="Goeker M."/>
        </authorList>
    </citation>
    <scope>NUCLEOTIDE SEQUENCE [LARGE SCALE GENOMIC DNA]</scope>
    <source>
        <strain evidence="2 3">DSM 46770</strain>
    </source>
</reference>
<evidence type="ECO:0000313" key="3">
    <source>
        <dbReference type="Proteomes" id="UP000295281"/>
    </source>
</evidence>
<dbReference type="AlphaFoldDB" id="A0A4R6UAE6"/>
<dbReference type="Proteomes" id="UP000295281">
    <property type="component" value="Unassembled WGS sequence"/>
</dbReference>
<evidence type="ECO:0000256" key="1">
    <source>
        <dbReference type="SAM" id="Phobius"/>
    </source>
</evidence>
<sequence>MTSSLSVFLPVLLSHGPVFLIAVFGLVLALANPIRSRALVVVAMLLLLVSALFSGGWQIVVTSVMRYGGGGTFAGADLSLVYGLVGLVSTLLQVACWALVFVALFRPGPARPPRP</sequence>